<dbReference type="Gene3D" id="3.30.710.10">
    <property type="entry name" value="Potassium Channel Kv1.1, Chain A"/>
    <property type="match status" value="1"/>
</dbReference>
<dbReference type="InterPro" id="IPR011333">
    <property type="entry name" value="SKP1/BTB/POZ_sf"/>
</dbReference>
<gene>
    <name evidence="3" type="ORF">TNIN_172311</name>
</gene>
<dbReference type="PANTHER" id="PTHR24413">
    <property type="entry name" value="SPECKLE-TYPE POZ PROTEIN"/>
    <property type="match status" value="1"/>
</dbReference>
<dbReference type="Proteomes" id="UP000886998">
    <property type="component" value="Unassembled WGS sequence"/>
</dbReference>
<dbReference type="Gene3D" id="1.25.40.420">
    <property type="match status" value="1"/>
</dbReference>
<keyword evidence="4" id="KW-1185">Reference proteome</keyword>
<dbReference type="SUPFAM" id="SSF54695">
    <property type="entry name" value="POZ domain"/>
    <property type="match status" value="1"/>
</dbReference>
<evidence type="ECO:0000259" key="1">
    <source>
        <dbReference type="PROSITE" id="PS50097"/>
    </source>
</evidence>
<dbReference type="AlphaFoldDB" id="A0A8X6ISI6"/>
<dbReference type="CDD" id="cd18186">
    <property type="entry name" value="BTB_POZ_ZBTB_KLHL-like"/>
    <property type="match status" value="1"/>
</dbReference>
<accession>A0A8X6ISI6</accession>
<comment type="caution">
    <text evidence="3">The sequence shown here is derived from an EMBL/GenBank/DDBJ whole genome shotgun (WGS) entry which is preliminary data.</text>
</comment>
<dbReference type="CDD" id="cd00121">
    <property type="entry name" value="MATH"/>
    <property type="match status" value="1"/>
</dbReference>
<evidence type="ECO:0000259" key="2">
    <source>
        <dbReference type="PROSITE" id="PS50144"/>
    </source>
</evidence>
<protein>
    <recommendedName>
        <fullName evidence="5">Speckle-type POZ protein</fullName>
    </recommendedName>
</protein>
<evidence type="ECO:0000313" key="3">
    <source>
        <dbReference type="EMBL" id="GFS58463.1"/>
    </source>
</evidence>
<organism evidence="3 4">
    <name type="scientific">Trichonephila inaurata madagascariensis</name>
    <dbReference type="NCBI Taxonomy" id="2747483"/>
    <lineage>
        <taxon>Eukaryota</taxon>
        <taxon>Metazoa</taxon>
        <taxon>Ecdysozoa</taxon>
        <taxon>Arthropoda</taxon>
        <taxon>Chelicerata</taxon>
        <taxon>Arachnida</taxon>
        <taxon>Araneae</taxon>
        <taxon>Araneomorphae</taxon>
        <taxon>Entelegynae</taxon>
        <taxon>Araneoidea</taxon>
        <taxon>Nephilidae</taxon>
        <taxon>Trichonephila</taxon>
        <taxon>Trichonephila inaurata</taxon>
    </lineage>
</organism>
<dbReference type="Gene3D" id="2.60.210.10">
    <property type="entry name" value="Apoptosis, Tumor Necrosis Factor Receptor Associated Protein 2, Chain A"/>
    <property type="match status" value="1"/>
</dbReference>
<feature type="domain" description="MATH" evidence="2">
    <location>
        <begin position="10"/>
        <end position="139"/>
    </location>
</feature>
<name>A0A8X6ISI6_9ARAC</name>
<dbReference type="InterPro" id="IPR008974">
    <property type="entry name" value="TRAF-like"/>
</dbReference>
<proteinExistence type="predicted"/>
<dbReference type="Pfam" id="PF00651">
    <property type="entry name" value="BTB"/>
    <property type="match status" value="1"/>
</dbReference>
<dbReference type="OrthoDB" id="45365at2759"/>
<dbReference type="PROSITE" id="PS50144">
    <property type="entry name" value="MATH"/>
    <property type="match status" value="1"/>
</dbReference>
<dbReference type="InterPro" id="IPR002083">
    <property type="entry name" value="MATH/TRAF_dom"/>
</dbReference>
<reference evidence="3" key="1">
    <citation type="submission" date="2020-08" db="EMBL/GenBank/DDBJ databases">
        <title>Multicomponent nature underlies the extraordinary mechanical properties of spider dragline silk.</title>
        <authorList>
            <person name="Kono N."/>
            <person name="Nakamura H."/>
            <person name="Mori M."/>
            <person name="Yoshida Y."/>
            <person name="Ohtoshi R."/>
            <person name="Malay A.D."/>
            <person name="Moran D.A.P."/>
            <person name="Tomita M."/>
            <person name="Numata K."/>
            <person name="Arakawa K."/>
        </authorList>
    </citation>
    <scope>NUCLEOTIDE SEQUENCE</scope>
</reference>
<sequence>MADEISDEYEVILWWNIENYEYCWQKHSEELQSPIFTATLMESTKWNLSLYPAGYKNENYISFYLSRQPEDEGPESFEIDYTLEILGNDGSVLKEYTGKRAFENKVGYGYSEFVERTRVLQLEKRRFLPLDTLTVRCRMRRCENRSQERVQMYAKTVINIEKMSFIWAVEKFSGLKFEQKIPFEIQATTKEVLMSFDLFFSEGQRSEDLIFIDINCFIKKYRYFLFKVFLIDVLGIKTQYQQREFWYRIHENNYMFNLRLSKNELLKKKSLYLKDDTLSLYCECVFPTGISFEEIISTKTELTIPQTKSVVRRSVPKINKSRKQSDNARSLKKDFKSLYNEGTLSDITLCTKTESFPAHSVVLCARSRKFKAMFTNDMKEKIEGSVDIVDFDADTVRRMLSYMYTDSLESLQWESALRLYEAADMYEILSLREKCSTFLEDHLSPTNVCDALVLADIHQDNDFKDVVQTYIIDHDIFVFCSEKWKMLLKNNSKLAAETMHTLWLK</sequence>
<dbReference type="EMBL" id="BMAV01027338">
    <property type="protein sequence ID" value="GFS58463.1"/>
    <property type="molecule type" value="Genomic_DNA"/>
</dbReference>
<dbReference type="SUPFAM" id="SSF49599">
    <property type="entry name" value="TRAF domain-like"/>
    <property type="match status" value="1"/>
</dbReference>
<dbReference type="GO" id="GO:0030163">
    <property type="term" value="P:protein catabolic process"/>
    <property type="evidence" value="ECO:0007669"/>
    <property type="project" value="UniProtKB-ARBA"/>
</dbReference>
<dbReference type="Pfam" id="PF22486">
    <property type="entry name" value="MATH_2"/>
    <property type="match status" value="1"/>
</dbReference>
<dbReference type="SMART" id="SM00225">
    <property type="entry name" value="BTB"/>
    <property type="match status" value="1"/>
</dbReference>
<feature type="domain" description="BTB" evidence="1">
    <location>
        <begin position="345"/>
        <end position="412"/>
    </location>
</feature>
<dbReference type="PROSITE" id="PS50097">
    <property type="entry name" value="BTB"/>
    <property type="match status" value="1"/>
</dbReference>
<evidence type="ECO:0008006" key="5">
    <source>
        <dbReference type="Google" id="ProtNLM"/>
    </source>
</evidence>
<dbReference type="InterPro" id="IPR000210">
    <property type="entry name" value="BTB/POZ_dom"/>
</dbReference>
<evidence type="ECO:0000313" key="4">
    <source>
        <dbReference type="Proteomes" id="UP000886998"/>
    </source>
</evidence>